<feature type="domain" description="HMG box" evidence="2">
    <location>
        <begin position="61"/>
        <end position="129"/>
    </location>
</feature>
<dbReference type="SMART" id="SM00398">
    <property type="entry name" value="HMG"/>
    <property type="match status" value="1"/>
</dbReference>
<dbReference type="Proteomes" id="UP000245383">
    <property type="component" value="Unassembled WGS sequence"/>
</dbReference>
<protein>
    <recommendedName>
        <fullName evidence="2">HMG box domain-containing protein</fullName>
    </recommendedName>
</protein>
<dbReference type="STRING" id="133385.A0A2T9Z014"/>
<dbReference type="InterPro" id="IPR009071">
    <property type="entry name" value="HMG_box_dom"/>
</dbReference>
<dbReference type="PROSITE" id="PS50118">
    <property type="entry name" value="HMG_BOX_2"/>
    <property type="match status" value="1"/>
</dbReference>
<keyword evidence="1" id="KW-0539">Nucleus</keyword>
<dbReference type="Gene3D" id="1.10.30.10">
    <property type="entry name" value="High mobility group box domain"/>
    <property type="match status" value="1"/>
</dbReference>
<dbReference type="EMBL" id="MBFR01000005">
    <property type="protein sequence ID" value="PVU97923.1"/>
    <property type="molecule type" value="Genomic_DNA"/>
</dbReference>
<dbReference type="GO" id="GO:0003677">
    <property type="term" value="F:DNA binding"/>
    <property type="evidence" value="ECO:0007669"/>
    <property type="project" value="UniProtKB-UniRule"/>
</dbReference>
<organism evidence="3 4">
    <name type="scientific">Smittium simulii</name>
    <dbReference type="NCBI Taxonomy" id="133385"/>
    <lineage>
        <taxon>Eukaryota</taxon>
        <taxon>Fungi</taxon>
        <taxon>Fungi incertae sedis</taxon>
        <taxon>Zoopagomycota</taxon>
        <taxon>Kickxellomycotina</taxon>
        <taxon>Harpellomycetes</taxon>
        <taxon>Harpellales</taxon>
        <taxon>Legeriomycetaceae</taxon>
        <taxon>Smittium</taxon>
    </lineage>
</organism>
<dbReference type="GO" id="GO:0005634">
    <property type="term" value="C:nucleus"/>
    <property type="evidence" value="ECO:0007669"/>
    <property type="project" value="UniProtKB-UniRule"/>
</dbReference>
<proteinExistence type="predicted"/>
<evidence type="ECO:0000259" key="2">
    <source>
        <dbReference type="PROSITE" id="PS50118"/>
    </source>
</evidence>
<feature type="DNA-binding region" description="HMG box" evidence="1">
    <location>
        <begin position="61"/>
        <end position="129"/>
    </location>
</feature>
<comment type="caution">
    <text evidence="3">The sequence shown here is derived from an EMBL/GenBank/DDBJ whole genome shotgun (WGS) entry which is preliminary data.</text>
</comment>
<reference evidence="3 4" key="1">
    <citation type="journal article" date="2018" name="MBio">
        <title>Comparative Genomics Reveals the Core Gene Toolbox for the Fungus-Insect Symbiosis.</title>
        <authorList>
            <person name="Wang Y."/>
            <person name="Stata M."/>
            <person name="Wang W."/>
            <person name="Stajich J.E."/>
            <person name="White M.M."/>
            <person name="Moncalvo J.M."/>
        </authorList>
    </citation>
    <scope>NUCLEOTIDE SEQUENCE [LARGE SCALE GENOMIC DNA]</scope>
    <source>
        <strain evidence="3 4">SWE-8-4</strain>
    </source>
</reference>
<name>A0A2T9Z014_9FUNG</name>
<accession>A0A2T9Z014</accession>
<evidence type="ECO:0000256" key="1">
    <source>
        <dbReference type="PROSITE-ProRule" id="PRU00267"/>
    </source>
</evidence>
<evidence type="ECO:0000313" key="3">
    <source>
        <dbReference type="EMBL" id="PVU97923.1"/>
    </source>
</evidence>
<gene>
    <name evidence="3" type="ORF">BB561_000173</name>
</gene>
<evidence type="ECO:0000313" key="4">
    <source>
        <dbReference type="Proteomes" id="UP000245383"/>
    </source>
</evidence>
<dbReference type="AlphaFoldDB" id="A0A2T9Z014"/>
<dbReference type="SUPFAM" id="SSF47095">
    <property type="entry name" value="HMG-box"/>
    <property type="match status" value="1"/>
</dbReference>
<sequence length="405" mass="45800">MSSITFCTPKEHINSDGTAFVEKIPGHYVMFIPNEIKRDFIIDQISQPSVNLQSKKKSHNPNRVHNSFILYRMEKTREITKQNSTINQTVVSQMIGKLWKSESVETKKRYKAKSELLKQRSQKIATLERSGMDDDACIRIEFTNSNCKTPKINCSDLANTNHNKEIKSQNTTPLNNNNVQVKKPNNYLGIYDKNIPTLPNSAQSKRTTTLFSSLDEENRKLSNYTNSSLGKHRRSVSKPLIESDFSDFFLNYYDMADTSSILSANNPLDFSTQNIPSTNNSYHTGAQLPWAHNLTKNLEYGTEIISDFSTETLNSGSLDLLFNSDSCKSNMSALGNENIHLNKRPVFNPFQLAELQPDQATHTYASPTPNIFDFFMSDSSKSSNLINASCFDVDLNRDLLGNNTV</sequence>
<dbReference type="InterPro" id="IPR036910">
    <property type="entry name" value="HMG_box_dom_sf"/>
</dbReference>
<dbReference type="Pfam" id="PF00505">
    <property type="entry name" value="HMG_box"/>
    <property type="match status" value="1"/>
</dbReference>
<keyword evidence="4" id="KW-1185">Reference proteome</keyword>
<dbReference type="OrthoDB" id="6247875at2759"/>
<keyword evidence="1" id="KW-0238">DNA-binding</keyword>